<feature type="compositionally biased region" description="Low complexity" evidence="1">
    <location>
        <begin position="12"/>
        <end position="25"/>
    </location>
</feature>
<evidence type="ECO:0000256" key="1">
    <source>
        <dbReference type="SAM" id="MobiDB-lite"/>
    </source>
</evidence>
<feature type="compositionally biased region" description="Basic and acidic residues" evidence="1">
    <location>
        <begin position="51"/>
        <end position="60"/>
    </location>
</feature>
<protein>
    <submittedName>
        <fullName evidence="2">Uncharacterized protein</fullName>
    </submittedName>
</protein>
<feature type="compositionally biased region" description="Basic residues" evidence="1">
    <location>
        <begin position="61"/>
        <end position="73"/>
    </location>
</feature>
<feature type="region of interest" description="Disordered" evidence="1">
    <location>
        <begin position="1"/>
        <end position="94"/>
    </location>
</feature>
<keyword evidence="3" id="KW-1185">Reference proteome</keyword>
<dbReference type="EMBL" id="JAZHXI010000008">
    <property type="protein sequence ID" value="KAL2068985.1"/>
    <property type="molecule type" value="Genomic_DNA"/>
</dbReference>
<sequence>MDQCRSPMSSFPPAQHPAQPDQARPNYPARQNKPPHLAVTPDLPARPKSNAIDKLKVKMTKDKRKSKKSRLRSTPKQMNKNSPNTYVCREAFPI</sequence>
<dbReference type="Proteomes" id="UP001595075">
    <property type="component" value="Unassembled WGS sequence"/>
</dbReference>
<accession>A0ABR4CGA5</accession>
<gene>
    <name evidence="2" type="ORF">VTL71DRAFT_15323</name>
</gene>
<evidence type="ECO:0000313" key="3">
    <source>
        <dbReference type="Proteomes" id="UP001595075"/>
    </source>
</evidence>
<organism evidence="2 3">
    <name type="scientific">Oculimacula yallundae</name>
    <dbReference type="NCBI Taxonomy" id="86028"/>
    <lineage>
        <taxon>Eukaryota</taxon>
        <taxon>Fungi</taxon>
        <taxon>Dikarya</taxon>
        <taxon>Ascomycota</taxon>
        <taxon>Pezizomycotina</taxon>
        <taxon>Leotiomycetes</taxon>
        <taxon>Helotiales</taxon>
        <taxon>Ploettnerulaceae</taxon>
        <taxon>Oculimacula</taxon>
    </lineage>
</organism>
<proteinExistence type="predicted"/>
<name>A0ABR4CGA5_9HELO</name>
<comment type="caution">
    <text evidence="2">The sequence shown here is derived from an EMBL/GenBank/DDBJ whole genome shotgun (WGS) entry which is preliminary data.</text>
</comment>
<evidence type="ECO:0000313" key="2">
    <source>
        <dbReference type="EMBL" id="KAL2068985.1"/>
    </source>
</evidence>
<reference evidence="2 3" key="1">
    <citation type="journal article" date="2024" name="Commun. Biol.">
        <title>Comparative genomic analysis of thermophilic fungi reveals convergent evolutionary adaptations and gene losses.</title>
        <authorList>
            <person name="Steindorff A.S."/>
            <person name="Aguilar-Pontes M.V."/>
            <person name="Robinson A.J."/>
            <person name="Andreopoulos B."/>
            <person name="LaButti K."/>
            <person name="Kuo A."/>
            <person name="Mondo S."/>
            <person name="Riley R."/>
            <person name="Otillar R."/>
            <person name="Haridas S."/>
            <person name="Lipzen A."/>
            <person name="Grimwood J."/>
            <person name="Schmutz J."/>
            <person name="Clum A."/>
            <person name="Reid I.D."/>
            <person name="Moisan M.C."/>
            <person name="Butler G."/>
            <person name="Nguyen T.T.M."/>
            <person name="Dewar K."/>
            <person name="Conant G."/>
            <person name="Drula E."/>
            <person name="Henrissat B."/>
            <person name="Hansel C."/>
            <person name="Singer S."/>
            <person name="Hutchinson M.I."/>
            <person name="de Vries R.P."/>
            <person name="Natvig D.O."/>
            <person name="Powell A.J."/>
            <person name="Tsang A."/>
            <person name="Grigoriev I.V."/>
        </authorList>
    </citation>
    <scope>NUCLEOTIDE SEQUENCE [LARGE SCALE GENOMIC DNA]</scope>
    <source>
        <strain evidence="2 3">CBS 494.80</strain>
    </source>
</reference>